<dbReference type="PROSITE" id="PS00211">
    <property type="entry name" value="ABC_TRANSPORTER_1"/>
    <property type="match status" value="1"/>
</dbReference>
<dbReference type="PANTHER" id="PTHR24220">
    <property type="entry name" value="IMPORT ATP-BINDING PROTEIN"/>
    <property type="match status" value="1"/>
</dbReference>
<comment type="similarity">
    <text evidence="5">Belongs to the ABC transporter superfamily. Macrolide exporter (TC 3.A.1.122) family.</text>
</comment>
<evidence type="ECO:0000259" key="6">
    <source>
        <dbReference type="PROSITE" id="PS50893"/>
    </source>
</evidence>
<evidence type="ECO:0000313" key="8">
    <source>
        <dbReference type="Proteomes" id="UP001226762"/>
    </source>
</evidence>
<dbReference type="InterPro" id="IPR003593">
    <property type="entry name" value="AAA+_ATPase"/>
</dbReference>
<dbReference type="FunFam" id="3.40.50.300:FF:000032">
    <property type="entry name" value="Export ABC transporter ATP-binding protein"/>
    <property type="match status" value="1"/>
</dbReference>
<keyword evidence="1" id="KW-0813">Transport</keyword>
<dbReference type="SUPFAM" id="SSF52540">
    <property type="entry name" value="P-loop containing nucleoside triphosphate hydrolases"/>
    <property type="match status" value="1"/>
</dbReference>
<dbReference type="GO" id="GO:0098796">
    <property type="term" value="C:membrane protein complex"/>
    <property type="evidence" value="ECO:0007669"/>
    <property type="project" value="UniProtKB-ARBA"/>
</dbReference>
<dbReference type="GO" id="GO:0005886">
    <property type="term" value="C:plasma membrane"/>
    <property type="evidence" value="ECO:0007669"/>
    <property type="project" value="TreeGrafter"/>
</dbReference>
<dbReference type="AlphaFoldDB" id="A0AAE4B4H4"/>
<keyword evidence="8" id="KW-1185">Reference proteome</keyword>
<dbReference type="Pfam" id="PF00005">
    <property type="entry name" value="ABC_tran"/>
    <property type="match status" value="1"/>
</dbReference>
<dbReference type="CDD" id="cd03255">
    <property type="entry name" value="ABC_MJ0796_LolCDE_FtsE"/>
    <property type="match status" value="1"/>
</dbReference>
<reference evidence="7" key="2">
    <citation type="submission" date="2023-02" db="EMBL/GenBank/DDBJ databases">
        <title>'Rhodoalgimonas zhirmunskyi' gen. nov., isolated from a red alga.</title>
        <authorList>
            <person name="Nedashkovskaya O.I."/>
            <person name="Otstavnykh N.Y."/>
            <person name="Bystritskaya E.P."/>
            <person name="Balabanova L.A."/>
            <person name="Isaeva M.P."/>
        </authorList>
    </citation>
    <scope>NUCLEOTIDE SEQUENCE</scope>
    <source>
        <strain evidence="7">KCTC 52189</strain>
    </source>
</reference>
<organism evidence="7 8">
    <name type="scientific">Marimonas arenosa</name>
    <dbReference type="NCBI Taxonomy" id="1795305"/>
    <lineage>
        <taxon>Bacteria</taxon>
        <taxon>Pseudomonadati</taxon>
        <taxon>Pseudomonadota</taxon>
        <taxon>Alphaproteobacteria</taxon>
        <taxon>Rhodobacterales</taxon>
        <taxon>Paracoccaceae</taxon>
        <taxon>Marimonas</taxon>
    </lineage>
</organism>
<dbReference type="InterPro" id="IPR003439">
    <property type="entry name" value="ABC_transporter-like_ATP-bd"/>
</dbReference>
<dbReference type="InterPro" id="IPR015854">
    <property type="entry name" value="ABC_transpr_LolD-like"/>
</dbReference>
<proteinExistence type="inferred from homology"/>
<keyword evidence="2" id="KW-0997">Cell inner membrane</keyword>
<keyword evidence="4 7" id="KW-0067">ATP-binding</keyword>
<dbReference type="PANTHER" id="PTHR24220:SF86">
    <property type="entry name" value="ABC TRANSPORTER ABCH.1"/>
    <property type="match status" value="1"/>
</dbReference>
<gene>
    <name evidence="7" type="ORF">NO357_14200</name>
</gene>
<sequence length="249" mass="27171">MADTGMPPLIRLEDITRIYGTGEAEVRALDGVSFDIAAGEFLAIMGPSGSGKSTAMNVVGCLDRPTSGHYFFNGVDVAGLTRDQRALLRRHYLGFVFQGFNLLPRTTALENVELPLIYKGMDRTERLHRAREALRLVGLEGREHHDPSELSGGQQQRVAIARALSGAPEVVLADEPTGNLDTKTSLEIMALLVRLRQERNLTIVMVTHEEDMARHADRLIWMVDGKVAHDGPMPDGPLHGAAMVPGVTS</sequence>
<evidence type="ECO:0000256" key="5">
    <source>
        <dbReference type="ARBA" id="ARBA00038388"/>
    </source>
</evidence>
<dbReference type="PROSITE" id="PS50893">
    <property type="entry name" value="ABC_TRANSPORTER_2"/>
    <property type="match status" value="1"/>
</dbReference>
<dbReference type="GO" id="GO:0016887">
    <property type="term" value="F:ATP hydrolysis activity"/>
    <property type="evidence" value="ECO:0007669"/>
    <property type="project" value="InterPro"/>
</dbReference>
<reference evidence="7" key="1">
    <citation type="submission" date="2022-07" db="EMBL/GenBank/DDBJ databases">
        <authorList>
            <person name="Otstavnykh N."/>
            <person name="Isaeva M."/>
            <person name="Bystritskaya E."/>
        </authorList>
    </citation>
    <scope>NUCLEOTIDE SEQUENCE</scope>
    <source>
        <strain evidence="7">KCTC 52189</strain>
    </source>
</reference>
<evidence type="ECO:0000256" key="1">
    <source>
        <dbReference type="ARBA" id="ARBA00022448"/>
    </source>
</evidence>
<keyword evidence="3" id="KW-0547">Nucleotide-binding</keyword>
<dbReference type="InterPro" id="IPR017911">
    <property type="entry name" value="MacB-like_ATP-bd"/>
</dbReference>
<dbReference type="InterPro" id="IPR017871">
    <property type="entry name" value="ABC_transporter-like_CS"/>
</dbReference>
<dbReference type="InterPro" id="IPR027417">
    <property type="entry name" value="P-loop_NTPase"/>
</dbReference>
<name>A0AAE4B4H4_9RHOB</name>
<protein>
    <submittedName>
        <fullName evidence="7">ABC transporter ATP-binding protein</fullName>
    </submittedName>
</protein>
<accession>A0AAE4B4H4</accession>
<keyword evidence="2" id="KW-1003">Cell membrane</keyword>
<dbReference type="GO" id="GO:0022857">
    <property type="term" value="F:transmembrane transporter activity"/>
    <property type="evidence" value="ECO:0007669"/>
    <property type="project" value="UniProtKB-ARBA"/>
</dbReference>
<evidence type="ECO:0000256" key="4">
    <source>
        <dbReference type="ARBA" id="ARBA00022840"/>
    </source>
</evidence>
<evidence type="ECO:0000256" key="2">
    <source>
        <dbReference type="ARBA" id="ARBA00022519"/>
    </source>
</evidence>
<dbReference type="Proteomes" id="UP001226762">
    <property type="component" value="Unassembled WGS sequence"/>
</dbReference>
<dbReference type="RefSeq" id="WP_306736342.1">
    <property type="nucleotide sequence ID" value="NZ_JANHAX010000004.1"/>
</dbReference>
<keyword evidence="2" id="KW-0472">Membrane</keyword>
<dbReference type="SMART" id="SM00382">
    <property type="entry name" value="AAA"/>
    <property type="match status" value="1"/>
</dbReference>
<dbReference type="GO" id="GO:0005524">
    <property type="term" value="F:ATP binding"/>
    <property type="evidence" value="ECO:0007669"/>
    <property type="project" value="UniProtKB-KW"/>
</dbReference>
<dbReference type="EMBL" id="JANHAX010000004">
    <property type="protein sequence ID" value="MDQ2091053.1"/>
    <property type="molecule type" value="Genomic_DNA"/>
</dbReference>
<evidence type="ECO:0000256" key="3">
    <source>
        <dbReference type="ARBA" id="ARBA00022741"/>
    </source>
</evidence>
<feature type="domain" description="ABC transporter" evidence="6">
    <location>
        <begin position="10"/>
        <end position="249"/>
    </location>
</feature>
<dbReference type="Gene3D" id="3.40.50.300">
    <property type="entry name" value="P-loop containing nucleotide triphosphate hydrolases"/>
    <property type="match status" value="1"/>
</dbReference>
<comment type="caution">
    <text evidence="7">The sequence shown here is derived from an EMBL/GenBank/DDBJ whole genome shotgun (WGS) entry which is preliminary data.</text>
</comment>
<evidence type="ECO:0000313" key="7">
    <source>
        <dbReference type="EMBL" id="MDQ2091053.1"/>
    </source>
</evidence>